<dbReference type="Pfam" id="PF07332">
    <property type="entry name" value="Phage_holin_3_6"/>
    <property type="match status" value="1"/>
</dbReference>
<keyword evidence="1" id="KW-0812">Transmembrane</keyword>
<dbReference type="OrthoDB" id="8642121at2"/>
<feature type="transmembrane region" description="Helical" evidence="1">
    <location>
        <begin position="72"/>
        <end position="90"/>
    </location>
</feature>
<keyword evidence="1" id="KW-1133">Transmembrane helix</keyword>
<accession>A0A2T0XRF9</accession>
<dbReference type="AlphaFoldDB" id="A0A2T0XRF9"/>
<keyword evidence="3" id="KW-1185">Reference proteome</keyword>
<feature type="transmembrane region" description="Helical" evidence="1">
    <location>
        <begin position="39"/>
        <end position="66"/>
    </location>
</feature>
<name>A0A2T0XRF9_9BURK</name>
<keyword evidence="1" id="KW-0472">Membrane</keyword>
<dbReference type="Proteomes" id="UP000238308">
    <property type="component" value="Unassembled WGS sequence"/>
</dbReference>
<evidence type="ECO:0000313" key="2">
    <source>
        <dbReference type="EMBL" id="PRZ01507.1"/>
    </source>
</evidence>
<reference evidence="2 3" key="1">
    <citation type="submission" date="2018-03" db="EMBL/GenBank/DDBJ databases">
        <title>Genomic Encyclopedia of Type Strains, Phase III (KMG-III): the genomes of soil and plant-associated and newly described type strains.</title>
        <authorList>
            <person name="Whitman W."/>
        </authorList>
    </citation>
    <scope>NUCLEOTIDE SEQUENCE [LARGE SCALE GENOMIC DNA]</scope>
    <source>
        <strain evidence="2 3">MWH-P2sevCIIIb</strain>
    </source>
</reference>
<comment type="caution">
    <text evidence="2">The sequence shown here is derived from an EMBL/GenBank/DDBJ whole genome shotgun (WGS) entry which is preliminary data.</text>
</comment>
<dbReference type="EMBL" id="PVTV01000001">
    <property type="protein sequence ID" value="PRZ01507.1"/>
    <property type="molecule type" value="Genomic_DNA"/>
</dbReference>
<evidence type="ECO:0000256" key="1">
    <source>
        <dbReference type="SAM" id="Phobius"/>
    </source>
</evidence>
<organism evidence="2 3">
    <name type="scientific">Jezberella montanilacus</name>
    <dbReference type="NCBI Taxonomy" id="323426"/>
    <lineage>
        <taxon>Bacteria</taxon>
        <taxon>Pseudomonadati</taxon>
        <taxon>Pseudomonadota</taxon>
        <taxon>Betaproteobacteria</taxon>
        <taxon>Burkholderiales</taxon>
        <taxon>Alcaligenaceae</taxon>
        <taxon>Jezberella</taxon>
    </lineage>
</organism>
<evidence type="ECO:0000313" key="3">
    <source>
        <dbReference type="Proteomes" id="UP000238308"/>
    </source>
</evidence>
<gene>
    <name evidence="2" type="ORF">BCM14_0017</name>
</gene>
<dbReference type="RefSeq" id="WP_106225965.1">
    <property type="nucleotide sequence ID" value="NZ_PVTV01000001.1"/>
</dbReference>
<sequence length="144" mass="16079">MTIRQALGAIAGDFATLMRTRVELFSLEFAQERSRFLNAVLLALAASLFMLMGLLVFSVWIALLFWAGEYRYVAIASLAFGYLLIGGYFLTKLRRRLRRGGQAFAASVEVLTQDLEMLRASCFAAAQRDSREPERSGNAEGDVR</sequence>
<proteinExistence type="predicted"/>
<dbReference type="InterPro" id="IPR009937">
    <property type="entry name" value="Phage_holin_3_6"/>
</dbReference>
<protein>
    <submittedName>
        <fullName evidence="2">Putative membrane protein YqjE</fullName>
    </submittedName>
</protein>